<dbReference type="SMR" id="G4YY46"/>
<accession>G4YY46</accession>
<dbReference type="KEGG" id="psoj:PHYSODRAFT_481527"/>
<evidence type="ECO:0000256" key="2">
    <source>
        <dbReference type="SAM" id="Phobius"/>
    </source>
</evidence>
<feature type="domain" description="Alpha/beta hydrolase fold-3" evidence="3">
    <location>
        <begin position="171"/>
        <end position="386"/>
    </location>
</feature>
<dbReference type="SUPFAM" id="SSF53474">
    <property type="entry name" value="alpha/beta-Hydrolases"/>
    <property type="match status" value="1"/>
</dbReference>
<dbReference type="Gene3D" id="3.40.50.1820">
    <property type="entry name" value="alpha/beta hydrolase"/>
    <property type="match status" value="1"/>
</dbReference>
<keyword evidence="2" id="KW-0812">Transmembrane</keyword>
<dbReference type="Pfam" id="PF07859">
    <property type="entry name" value="Abhydrolase_3"/>
    <property type="match status" value="1"/>
</dbReference>
<keyword evidence="1" id="KW-0378">Hydrolase</keyword>
<evidence type="ECO:0000313" key="4">
    <source>
        <dbReference type="EMBL" id="EGZ26214.1"/>
    </source>
</evidence>
<dbReference type="InParanoid" id="G4YY46"/>
<dbReference type="PANTHER" id="PTHR48081:SF8">
    <property type="entry name" value="ALPHA_BETA HYDROLASE FOLD-3 DOMAIN-CONTAINING PROTEIN-RELATED"/>
    <property type="match status" value="1"/>
</dbReference>
<dbReference type="AlphaFoldDB" id="G4YY46"/>
<dbReference type="RefSeq" id="XP_009521502.1">
    <property type="nucleotide sequence ID" value="XM_009523207.1"/>
</dbReference>
<dbReference type="InterPro" id="IPR029058">
    <property type="entry name" value="AB_hydrolase_fold"/>
</dbReference>
<keyword evidence="5" id="KW-1185">Reference proteome</keyword>
<evidence type="ECO:0000256" key="1">
    <source>
        <dbReference type="ARBA" id="ARBA00022801"/>
    </source>
</evidence>
<keyword evidence="2" id="KW-0472">Membrane</keyword>
<feature type="transmembrane region" description="Helical" evidence="2">
    <location>
        <begin position="6"/>
        <end position="24"/>
    </location>
</feature>
<dbReference type="STRING" id="1094619.G4YY46"/>
<protein>
    <recommendedName>
        <fullName evidence="3">Alpha/beta hydrolase fold-3 domain-containing protein</fullName>
    </recommendedName>
</protein>
<evidence type="ECO:0000313" key="5">
    <source>
        <dbReference type="Proteomes" id="UP000002640"/>
    </source>
</evidence>
<proteinExistence type="predicted"/>
<dbReference type="PANTHER" id="PTHR48081">
    <property type="entry name" value="AB HYDROLASE SUPERFAMILY PROTEIN C4A8.06C"/>
    <property type="match status" value="1"/>
</dbReference>
<dbReference type="GO" id="GO:0016787">
    <property type="term" value="F:hydrolase activity"/>
    <property type="evidence" value="ECO:0007669"/>
    <property type="project" value="UniProtKB-KW"/>
</dbReference>
<evidence type="ECO:0000259" key="3">
    <source>
        <dbReference type="Pfam" id="PF07859"/>
    </source>
</evidence>
<dbReference type="InterPro" id="IPR050300">
    <property type="entry name" value="GDXG_lipolytic_enzyme"/>
</dbReference>
<sequence>MTLRGVFVEIGLHVILVGNLLLYFDALYLAIPLLLLTLAIAFVGLFVGFCYTGSLLTTSVVSIPFVAIKLQLKWLTLLSSYTFRGFKPTLPEWTFTLELAIGMTRYIFSEYGRVIVNENAQRVRGPVKSYGEKTLGPSCREHGTVPEKLVANNLEHTWLRDPEKKQHHVVVIHFHGGGYCVSDPLLNVELGNKTHTKLKQILKKQYSVDVSVDVLLARYRMAPEYLYPTALNDCFDVFKYVLEHEHIAANHVVLSGDSAGAEMAITNCMRLRKESPELQPAAALCYSPVVDFASVGAEEKTPYCLLTDSFLDNCIPLYLRNVTDADQRRMVSPITHSLRDLPPIFLQWGTLERFYEQGLRFKAKAEAEGVANVEFDFLQNMVHDAVMFPASICPTADKGIGNACAFAAKHLARVLRADAVNAGPESGP</sequence>
<gene>
    <name evidence="4" type="ORF">PHYSODRAFT_481527</name>
</gene>
<dbReference type="Proteomes" id="UP000002640">
    <property type="component" value="Unassembled WGS sequence"/>
</dbReference>
<dbReference type="EMBL" id="JH159152">
    <property type="protein sequence ID" value="EGZ26214.1"/>
    <property type="molecule type" value="Genomic_DNA"/>
</dbReference>
<dbReference type="GeneID" id="20655388"/>
<name>G4YY46_PHYSP</name>
<organism evidence="4 5">
    <name type="scientific">Phytophthora sojae (strain P6497)</name>
    <name type="common">Soybean stem and root rot agent</name>
    <name type="synonym">Phytophthora megasperma f. sp. glycines</name>
    <dbReference type="NCBI Taxonomy" id="1094619"/>
    <lineage>
        <taxon>Eukaryota</taxon>
        <taxon>Sar</taxon>
        <taxon>Stramenopiles</taxon>
        <taxon>Oomycota</taxon>
        <taxon>Peronosporomycetes</taxon>
        <taxon>Peronosporales</taxon>
        <taxon>Peronosporaceae</taxon>
        <taxon>Phytophthora</taxon>
    </lineage>
</organism>
<feature type="transmembrane region" description="Helical" evidence="2">
    <location>
        <begin position="31"/>
        <end position="56"/>
    </location>
</feature>
<reference evidence="4 5" key="1">
    <citation type="journal article" date="2006" name="Science">
        <title>Phytophthora genome sequences uncover evolutionary origins and mechanisms of pathogenesis.</title>
        <authorList>
            <person name="Tyler B.M."/>
            <person name="Tripathy S."/>
            <person name="Zhang X."/>
            <person name="Dehal P."/>
            <person name="Jiang R.H."/>
            <person name="Aerts A."/>
            <person name="Arredondo F.D."/>
            <person name="Baxter L."/>
            <person name="Bensasson D."/>
            <person name="Beynon J.L."/>
            <person name="Chapman J."/>
            <person name="Damasceno C.M."/>
            <person name="Dorrance A.E."/>
            <person name="Dou D."/>
            <person name="Dickerman A.W."/>
            <person name="Dubchak I.L."/>
            <person name="Garbelotto M."/>
            <person name="Gijzen M."/>
            <person name="Gordon S.G."/>
            <person name="Govers F."/>
            <person name="Grunwald N.J."/>
            <person name="Huang W."/>
            <person name="Ivors K.L."/>
            <person name="Jones R.W."/>
            <person name="Kamoun S."/>
            <person name="Krampis K."/>
            <person name="Lamour K.H."/>
            <person name="Lee M.K."/>
            <person name="McDonald W.H."/>
            <person name="Medina M."/>
            <person name="Meijer H.J."/>
            <person name="Nordberg E.K."/>
            <person name="Maclean D.J."/>
            <person name="Ospina-Giraldo M.D."/>
            <person name="Morris P.F."/>
            <person name="Phuntumart V."/>
            <person name="Putnam N.H."/>
            <person name="Rash S."/>
            <person name="Rose J.K."/>
            <person name="Sakihama Y."/>
            <person name="Salamov A.A."/>
            <person name="Savidor A."/>
            <person name="Scheuring C.F."/>
            <person name="Smith B.M."/>
            <person name="Sobral B.W."/>
            <person name="Terry A."/>
            <person name="Torto-Alalibo T.A."/>
            <person name="Win J."/>
            <person name="Xu Z."/>
            <person name="Zhang H."/>
            <person name="Grigoriev I.V."/>
            <person name="Rokhsar D.S."/>
            <person name="Boore J.L."/>
        </authorList>
    </citation>
    <scope>NUCLEOTIDE SEQUENCE [LARGE SCALE GENOMIC DNA]</scope>
    <source>
        <strain evidence="4 5">P6497</strain>
    </source>
</reference>
<keyword evidence="2" id="KW-1133">Transmembrane helix</keyword>
<dbReference type="InterPro" id="IPR013094">
    <property type="entry name" value="AB_hydrolase_3"/>
</dbReference>